<keyword evidence="4 7" id="KW-0573">Peptidoglycan synthesis</keyword>
<keyword evidence="2 7" id="KW-0132">Cell division</keyword>
<keyword evidence="7" id="KW-0067">ATP-binding</keyword>
<feature type="binding site" evidence="7">
    <location>
        <begin position="129"/>
        <end position="135"/>
    </location>
    <ligand>
        <name>ATP</name>
        <dbReference type="ChEBI" id="CHEBI:30616"/>
    </ligand>
</feature>
<keyword evidence="7" id="KW-0460">Magnesium</keyword>
<comment type="subcellular location">
    <subcellularLocation>
        <location evidence="7">Cytoplasm</location>
    </subcellularLocation>
</comment>
<dbReference type="InterPro" id="IPR005761">
    <property type="entry name" value="UDP-N-AcMur-Glu-dNH2Pim_ligase"/>
</dbReference>
<dbReference type="Pfam" id="PF01225">
    <property type="entry name" value="Mur_ligase"/>
    <property type="match status" value="1"/>
</dbReference>
<keyword evidence="6 7" id="KW-0961">Cell wall biogenesis/degradation</keyword>
<dbReference type="Pfam" id="PF08245">
    <property type="entry name" value="Mur_ligase_M"/>
    <property type="match status" value="1"/>
</dbReference>
<feature type="domain" description="Mur ligase C-terminal" evidence="9">
    <location>
        <begin position="374"/>
        <end position="502"/>
    </location>
</feature>
<evidence type="ECO:0000259" key="8">
    <source>
        <dbReference type="Pfam" id="PF01225"/>
    </source>
</evidence>
<keyword evidence="12" id="KW-1185">Reference proteome</keyword>
<evidence type="ECO:0000256" key="1">
    <source>
        <dbReference type="ARBA" id="ARBA00005898"/>
    </source>
</evidence>
<dbReference type="InterPro" id="IPR036615">
    <property type="entry name" value="Mur_ligase_C_dom_sf"/>
</dbReference>
<dbReference type="EC" id="6.3.2.-" evidence="7"/>
<evidence type="ECO:0000259" key="10">
    <source>
        <dbReference type="Pfam" id="PF08245"/>
    </source>
</evidence>
<evidence type="ECO:0000313" key="12">
    <source>
        <dbReference type="Proteomes" id="UP001165586"/>
    </source>
</evidence>
<dbReference type="Gene3D" id="3.90.190.20">
    <property type="entry name" value="Mur ligase, C-terminal domain"/>
    <property type="match status" value="1"/>
</dbReference>
<name>A0ABT2H0S1_9MICO</name>
<evidence type="ECO:0000256" key="7">
    <source>
        <dbReference type="HAMAP-Rule" id="MF_00208"/>
    </source>
</evidence>
<dbReference type="HAMAP" id="MF_00208">
    <property type="entry name" value="MurE"/>
    <property type="match status" value="1"/>
</dbReference>
<dbReference type="InterPro" id="IPR004101">
    <property type="entry name" value="Mur_ligase_C"/>
</dbReference>
<comment type="PTM">
    <text evidence="7">Carboxylation is probably crucial for Mg(2+) binding and, consequently, for the gamma-phosphate positioning of ATP.</text>
</comment>
<comment type="pathway">
    <text evidence="7">Cell wall biogenesis; peptidoglycan biosynthesis.</text>
</comment>
<comment type="similarity">
    <text evidence="1 7">Belongs to the MurCDEF family. MurE subfamily.</text>
</comment>
<keyword evidence="5 7" id="KW-0131">Cell cycle</keyword>
<dbReference type="InterPro" id="IPR035911">
    <property type="entry name" value="MurE/MurF_N"/>
</dbReference>
<dbReference type="Gene3D" id="3.40.1190.10">
    <property type="entry name" value="Mur-like, catalytic domain"/>
    <property type="match status" value="1"/>
</dbReference>
<dbReference type="Proteomes" id="UP001165586">
    <property type="component" value="Unassembled WGS sequence"/>
</dbReference>
<dbReference type="InterPro" id="IPR013221">
    <property type="entry name" value="Mur_ligase_cen"/>
</dbReference>
<keyword evidence="3 7" id="KW-0133">Cell shape</keyword>
<reference evidence="11" key="1">
    <citation type="submission" date="2022-08" db="EMBL/GenBank/DDBJ databases">
        <authorList>
            <person name="Deng Y."/>
            <person name="Han X.-F."/>
            <person name="Zhang Y.-Q."/>
        </authorList>
    </citation>
    <scope>NUCLEOTIDE SEQUENCE</scope>
    <source>
        <strain evidence="11">CPCC 203386</strain>
    </source>
</reference>
<dbReference type="GO" id="GO:0016874">
    <property type="term" value="F:ligase activity"/>
    <property type="evidence" value="ECO:0007669"/>
    <property type="project" value="UniProtKB-KW"/>
</dbReference>
<dbReference type="SUPFAM" id="SSF53244">
    <property type="entry name" value="MurD-like peptide ligases, peptide-binding domain"/>
    <property type="match status" value="1"/>
</dbReference>
<dbReference type="PANTHER" id="PTHR23135">
    <property type="entry name" value="MUR LIGASE FAMILY MEMBER"/>
    <property type="match status" value="1"/>
</dbReference>
<evidence type="ECO:0000313" key="11">
    <source>
        <dbReference type="EMBL" id="MCS5733522.1"/>
    </source>
</evidence>
<dbReference type="Pfam" id="PF02875">
    <property type="entry name" value="Mur_ligase_C"/>
    <property type="match status" value="1"/>
</dbReference>
<dbReference type="InterPro" id="IPR036565">
    <property type="entry name" value="Mur-like_cat_sf"/>
</dbReference>
<evidence type="ECO:0000256" key="3">
    <source>
        <dbReference type="ARBA" id="ARBA00022960"/>
    </source>
</evidence>
<gene>
    <name evidence="7" type="primary">murE</name>
    <name evidence="11" type="ORF">N1032_07200</name>
</gene>
<evidence type="ECO:0000256" key="5">
    <source>
        <dbReference type="ARBA" id="ARBA00023306"/>
    </source>
</evidence>
<feature type="domain" description="Mur ligase N-terminal catalytic" evidence="8">
    <location>
        <begin position="39"/>
        <end position="112"/>
    </location>
</feature>
<feature type="binding site" evidence="7">
    <location>
        <position position="198"/>
    </location>
    <ligand>
        <name>UDP-N-acetyl-alpha-D-muramoyl-L-alanyl-D-glutamate</name>
        <dbReference type="ChEBI" id="CHEBI:83900"/>
    </ligand>
</feature>
<feature type="binding site" evidence="7">
    <location>
        <position position="204"/>
    </location>
    <ligand>
        <name>UDP-N-acetyl-alpha-D-muramoyl-L-alanyl-D-glutamate</name>
        <dbReference type="ChEBI" id="CHEBI:83900"/>
    </ligand>
</feature>
<dbReference type="Gene3D" id="3.40.1390.10">
    <property type="entry name" value="MurE/MurF, N-terminal domain"/>
    <property type="match status" value="1"/>
</dbReference>
<dbReference type="SUPFAM" id="SSF53623">
    <property type="entry name" value="MurD-like peptide ligases, catalytic domain"/>
    <property type="match status" value="1"/>
</dbReference>
<keyword evidence="7 11" id="KW-0436">Ligase</keyword>
<feature type="binding site" evidence="7">
    <location>
        <position position="46"/>
    </location>
    <ligand>
        <name>UDP-N-acetyl-alpha-D-muramoyl-L-alanyl-D-glutamate</name>
        <dbReference type="ChEBI" id="CHEBI:83900"/>
    </ligand>
</feature>
<evidence type="ECO:0000256" key="4">
    <source>
        <dbReference type="ARBA" id="ARBA00022984"/>
    </source>
</evidence>
<accession>A0ABT2H0S1</accession>
<proteinExistence type="inferred from homology"/>
<dbReference type="EMBL" id="JANLCJ010000002">
    <property type="protein sequence ID" value="MCS5733522.1"/>
    <property type="molecule type" value="Genomic_DNA"/>
</dbReference>
<feature type="binding site" evidence="7">
    <location>
        <begin position="171"/>
        <end position="172"/>
    </location>
    <ligand>
        <name>UDP-N-acetyl-alpha-D-muramoyl-L-alanyl-D-glutamate</name>
        <dbReference type="ChEBI" id="CHEBI:83900"/>
    </ligand>
</feature>
<dbReference type="SUPFAM" id="SSF63418">
    <property type="entry name" value="MurE/MurF N-terminal domain"/>
    <property type="match status" value="1"/>
</dbReference>
<comment type="caution">
    <text evidence="7">Lacks conserved residue(s) required for the propagation of feature annotation.</text>
</comment>
<feature type="domain" description="Mur ligase central" evidence="10">
    <location>
        <begin position="127"/>
        <end position="333"/>
    </location>
</feature>
<keyword evidence="7" id="KW-0547">Nucleotide-binding</keyword>
<comment type="cofactor">
    <cofactor evidence="7">
        <name>Mg(2+)</name>
        <dbReference type="ChEBI" id="CHEBI:18420"/>
    </cofactor>
</comment>
<sequence>MADRASSALRPEHPIARSLPHLVEDFGFEQVGPPVSDVVSGITISSRDVVPGDLYVGLKGARFHGASFAQAARDAGAVAILTDPEGVPLAAEAGLPVIVTPEPRLALGELAAWIYRTREEPPTLFGVTGTNGKTSVAYLLEAILRQLGIVAGLSTTAERRIGDETIVSTLTTPEATEIHAMLARMREAHVRSVILEVSAQAITQHRVDGIVFDVVGFTNLSHDHLDDYSTMETYYAAKRELFQPDRAKRGVVIVDAEWGERLASESRIPLTTISTAPSSDARFGEAQWHLTIDDETADRTTFTLSGPDHRSLTTSVPLLGSFMAANAALAIVMLVESGFDLGAIAHALSGEGGSNGSAQDDGDREPGIDVYIPGRAEKVSGDRGPVVYIDYGHTPDAFTLTLESIRRVTDGRIIMVFGADGDRDPSKREEMGAIAARLADAVVVTDFHPRYEDPAAIRRVLLDSARAAAPGREIYEVADPRAAFRKALSIASEGDVVLYAGPGHEDYHEVAGEKIPYSARDDARNALHEHGWL</sequence>
<dbReference type="PANTHER" id="PTHR23135:SF4">
    <property type="entry name" value="UDP-N-ACETYLMURAMOYL-L-ALANYL-D-GLUTAMATE--2,6-DIAMINOPIMELATE LIGASE MURE HOMOLOG, CHLOROPLASTIC"/>
    <property type="match status" value="1"/>
</dbReference>
<feature type="binding site" evidence="7">
    <location>
        <position position="206"/>
    </location>
    <ligand>
        <name>UDP-N-acetyl-alpha-D-muramoyl-L-alanyl-D-glutamate</name>
        <dbReference type="ChEBI" id="CHEBI:83900"/>
    </ligand>
</feature>
<keyword evidence="7" id="KW-0963">Cytoplasm</keyword>
<organism evidence="11 12">
    <name type="scientific">Herbiconiux daphne</name>
    <dbReference type="NCBI Taxonomy" id="2970914"/>
    <lineage>
        <taxon>Bacteria</taxon>
        <taxon>Bacillati</taxon>
        <taxon>Actinomycetota</taxon>
        <taxon>Actinomycetes</taxon>
        <taxon>Micrococcales</taxon>
        <taxon>Microbacteriaceae</taxon>
        <taxon>Herbiconiux</taxon>
    </lineage>
</organism>
<comment type="caution">
    <text evidence="11">The sequence shown here is derived from an EMBL/GenBank/DDBJ whole genome shotgun (WGS) entry which is preliminary data.</text>
</comment>
<evidence type="ECO:0000256" key="6">
    <source>
        <dbReference type="ARBA" id="ARBA00023316"/>
    </source>
</evidence>
<comment type="function">
    <text evidence="7">Catalyzes the addition of an amino acid to the nucleotide precursor UDP-N-acetylmuramoyl-L-alanyl-D-glutamate (UMAG) in the biosynthesis of bacterial cell-wall peptidoglycan.</text>
</comment>
<dbReference type="InterPro" id="IPR000713">
    <property type="entry name" value="Mur_ligase_N"/>
</dbReference>
<feature type="modified residue" description="N6-carboxylysine" evidence="7">
    <location>
        <position position="238"/>
    </location>
</feature>
<evidence type="ECO:0000259" key="9">
    <source>
        <dbReference type="Pfam" id="PF02875"/>
    </source>
</evidence>
<protein>
    <recommendedName>
        <fullName evidence="7">UDP-N-acetylmuramyl-tripeptide synthetase</fullName>
        <ecNumber evidence="7">6.3.2.-</ecNumber>
    </recommendedName>
    <alternativeName>
        <fullName evidence="7">UDP-MurNAc-tripeptide synthetase</fullName>
    </alternativeName>
</protein>
<dbReference type="RefSeq" id="WP_259538339.1">
    <property type="nucleotide sequence ID" value="NZ_JANLCJ010000002.1"/>
</dbReference>
<evidence type="ECO:0000256" key="2">
    <source>
        <dbReference type="ARBA" id="ARBA00022618"/>
    </source>
</evidence>